<evidence type="ECO:0008006" key="5">
    <source>
        <dbReference type="Google" id="ProtNLM"/>
    </source>
</evidence>
<proteinExistence type="predicted"/>
<evidence type="ECO:0000313" key="4">
    <source>
        <dbReference type="Proteomes" id="UP000078454"/>
    </source>
</evidence>
<keyword evidence="1" id="KW-0175">Coiled coil</keyword>
<evidence type="ECO:0000256" key="1">
    <source>
        <dbReference type="SAM" id="Coils"/>
    </source>
</evidence>
<sequence length="269" mass="31290">MADPTFGVKVTSDFKEKVEELVKKSDFKTTKEWFEHLVGTYELQLLKENVGAQSYIGDIEAIESLTSRIVIILKSLVQKATDSFQISQDEFQAYKSKSDHEASLAHSRIDELQTEVSLKQKEIKQIHDDQKEIRKQVSQLEELTISRKQVIEAKEAENDDLKKRLLELSQGDLRNENQRLQNELNQLRHEIQLKEMAFNNEIAQERVRSENNKEQIILLKQQISDYQQMLTVRRPPGRPKNEPNETSSLTREQKDQLELTDQLGIAETE</sequence>
<gene>
    <name evidence="3" type="ORF">A8708_31385</name>
</gene>
<name>A0A198AJG6_9BACL</name>
<dbReference type="Proteomes" id="UP000078454">
    <property type="component" value="Unassembled WGS sequence"/>
</dbReference>
<comment type="caution">
    <text evidence="3">The sequence shown here is derived from an EMBL/GenBank/DDBJ whole genome shotgun (WGS) entry which is preliminary data.</text>
</comment>
<feature type="region of interest" description="Disordered" evidence="2">
    <location>
        <begin position="230"/>
        <end position="269"/>
    </location>
</feature>
<reference evidence="3 4" key="1">
    <citation type="submission" date="2016-05" db="EMBL/GenBank/DDBJ databases">
        <title>Paenibacillus sp. 1ZS3-15 nov., isolated from the rhizosphere soil.</title>
        <authorList>
            <person name="Zhang X.X."/>
            <person name="Zhang J."/>
        </authorList>
    </citation>
    <scope>NUCLEOTIDE SEQUENCE [LARGE SCALE GENOMIC DNA]</scope>
    <source>
        <strain evidence="3 4">1ZS3-15</strain>
    </source>
</reference>
<protein>
    <recommendedName>
        <fullName evidence="5">Chromosome partition protein Smc</fullName>
    </recommendedName>
</protein>
<dbReference type="RefSeq" id="WP_068662943.1">
    <property type="nucleotide sequence ID" value="NZ_LYPB01000049.1"/>
</dbReference>
<dbReference type="EMBL" id="LYPB01000049">
    <property type="protein sequence ID" value="OAS21372.1"/>
    <property type="molecule type" value="Genomic_DNA"/>
</dbReference>
<dbReference type="OrthoDB" id="2665551at2"/>
<feature type="coiled-coil region" evidence="1">
    <location>
        <begin position="109"/>
        <end position="197"/>
    </location>
</feature>
<dbReference type="STRING" id="1850517.A8708_31385"/>
<evidence type="ECO:0000256" key="2">
    <source>
        <dbReference type="SAM" id="MobiDB-lite"/>
    </source>
</evidence>
<organism evidence="3 4">
    <name type="scientific">Paenibacillus oryzisoli</name>
    <dbReference type="NCBI Taxonomy" id="1850517"/>
    <lineage>
        <taxon>Bacteria</taxon>
        <taxon>Bacillati</taxon>
        <taxon>Bacillota</taxon>
        <taxon>Bacilli</taxon>
        <taxon>Bacillales</taxon>
        <taxon>Paenibacillaceae</taxon>
        <taxon>Paenibacillus</taxon>
    </lineage>
</organism>
<evidence type="ECO:0000313" key="3">
    <source>
        <dbReference type="EMBL" id="OAS21372.1"/>
    </source>
</evidence>
<dbReference type="AlphaFoldDB" id="A0A198AJG6"/>
<accession>A0A198AJG6</accession>
<keyword evidence="4" id="KW-1185">Reference proteome</keyword>